<sequence length="162" mass="17378">MSDVAVICNGAMCKCAHGFAPDTFAVVSTHKHYINESSGSQKMVGSTMDIGQPFKAKTFGQCKLQPSGSSYLPCMPNVTQWQDFYEKVTLSNQGKILTEKSKAICAIAGAPCVEFTFHGQVGAPSESQAAQTNTAVHSQMNPLANPKQAIEDTDDTDLLEIK</sequence>
<dbReference type="EMBL" id="AP035888">
    <property type="protein sequence ID" value="BFP69103.1"/>
    <property type="molecule type" value="Genomic_DNA"/>
</dbReference>
<evidence type="ECO:0000256" key="1">
    <source>
        <dbReference type="SAM" id="MobiDB-lite"/>
    </source>
</evidence>
<proteinExistence type="predicted"/>
<dbReference type="InterPro" id="IPR025460">
    <property type="entry name" value="DUF4280"/>
</dbReference>
<accession>A0AB33KZW5</accession>
<feature type="compositionally biased region" description="Acidic residues" evidence="1">
    <location>
        <begin position="151"/>
        <end position="162"/>
    </location>
</feature>
<feature type="region of interest" description="Disordered" evidence="1">
    <location>
        <begin position="140"/>
        <end position="162"/>
    </location>
</feature>
<protein>
    <recommendedName>
        <fullName evidence="3">DUF4280 domain-containing protein</fullName>
    </recommendedName>
</protein>
<evidence type="ECO:0000313" key="2">
    <source>
        <dbReference type="EMBL" id="BFP69103.1"/>
    </source>
</evidence>
<evidence type="ECO:0008006" key="3">
    <source>
        <dbReference type="Google" id="ProtNLM"/>
    </source>
</evidence>
<name>A0AB33KZW5_9FLAO</name>
<gene>
    <name evidence="2" type="ORF">Pbs1_24460</name>
</gene>
<dbReference type="Pfam" id="PF14107">
    <property type="entry name" value="DUF4280"/>
    <property type="match status" value="1"/>
</dbReference>
<reference evidence="2" key="1">
    <citation type="submission" date="2024-08" db="EMBL/GenBank/DDBJ databases">
        <title>Whole genome sequence of Tenacibaculum sp. strain pbs-1 associated with black-spot shell disease in Akoya pearl oysters.</title>
        <authorList>
            <person name="Sakatoku A."/>
            <person name="Suzuki T."/>
            <person name="Hatano K."/>
            <person name="Seki M."/>
            <person name="Tanaka D."/>
            <person name="Nakamura S."/>
            <person name="Suzuki N."/>
            <person name="Isshiki T."/>
        </authorList>
    </citation>
    <scope>NUCLEOTIDE SEQUENCE</scope>
    <source>
        <strain evidence="2">Pbs-1</strain>
    </source>
</reference>
<dbReference type="AlphaFoldDB" id="A0AB33KZW5"/>
<organism evidence="2">
    <name type="scientific">Tenacibaculum sp. Pbs-1</name>
    <dbReference type="NCBI Taxonomy" id="3238748"/>
    <lineage>
        <taxon>Bacteria</taxon>
        <taxon>Pseudomonadati</taxon>
        <taxon>Bacteroidota</taxon>
        <taxon>Flavobacteriia</taxon>
        <taxon>Flavobacteriales</taxon>
        <taxon>Flavobacteriaceae</taxon>
        <taxon>Tenacibaculum</taxon>
    </lineage>
</organism>